<dbReference type="PANTHER" id="PTHR47691:SF3">
    <property type="entry name" value="HTH-TYPE TRANSCRIPTIONAL REGULATOR RV0890C-RELATED"/>
    <property type="match status" value="1"/>
</dbReference>
<dbReference type="PANTHER" id="PTHR47691">
    <property type="entry name" value="REGULATOR-RELATED"/>
    <property type="match status" value="1"/>
</dbReference>
<sequence>MNAEPASDPSEEMKLLTAQGTAALYEGNEDRASLERAISIADQLGDEGYRLRTRWALCHTWFNEGNFLASEPVVRDFWHLSATAADPSAVISGDYCMGILQHVLDNQVGALEHAERVLAHPDVSINRSVMALGLSGAIYWHFGNYDQSKQRLRQSEELAFSHNQFLGLCNVLANWSCPLSLYRGDLDDAERGLCTLRDCARRYGLSYWLAWANCFEGVLLTQRGDFDAGPEMIRATFATFPTTNSVRFTTLRTWYADCLMQAGRCDEALDVVDSTIERCTSHGVAALVPENYRLKGEILQRRDMAEAVEEARSYFIKGLGLAYRSGALSWQLRLAMSLARLSKGCHHEDIALADLARIYACFSDREATTDLKAAYALLKAEQQ</sequence>
<name>A0A512NLA7_9HYPH</name>
<keyword evidence="2" id="KW-1185">Reference proteome</keyword>
<protein>
    <recommendedName>
        <fullName evidence="3">MalT-like TPR region domain-containing protein</fullName>
    </recommendedName>
</protein>
<dbReference type="Gene3D" id="1.25.40.10">
    <property type="entry name" value="Tetratricopeptide repeat domain"/>
    <property type="match status" value="1"/>
</dbReference>
<evidence type="ECO:0000313" key="1">
    <source>
        <dbReference type="EMBL" id="GEP59722.1"/>
    </source>
</evidence>
<gene>
    <name evidence="1" type="ORF">RSO01_68880</name>
</gene>
<comment type="caution">
    <text evidence="1">The sequence shown here is derived from an EMBL/GenBank/DDBJ whole genome shotgun (WGS) entry which is preliminary data.</text>
</comment>
<organism evidence="1 2">
    <name type="scientific">Reyranella soli</name>
    <dbReference type="NCBI Taxonomy" id="1230389"/>
    <lineage>
        <taxon>Bacteria</taxon>
        <taxon>Pseudomonadati</taxon>
        <taxon>Pseudomonadota</taxon>
        <taxon>Alphaproteobacteria</taxon>
        <taxon>Hyphomicrobiales</taxon>
        <taxon>Reyranellaceae</taxon>
        <taxon>Reyranella</taxon>
    </lineage>
</organism>
<dbReference type="Proteomes" id="UP000321058">
    <property type="component" value="Unassembled WGS sequence"/>
</dbReference>
<dbReference type="SUPFAM" id="SSF48452">
    <property type="entry name" value="TPR-like"/>
    <property type="match status" value="1"/>
</dbReference>
<dbReference type="AlphaFoldDB" id="A0A512NLA7"/>
<dbReference type="InterPro" id="IPR011990">
    <property type="entry name" value="TPR-like_helical_dom_sf"/>
</dbReference>
<dbReference type="EMBL" id="BKAJ01000138">
    <property type="protein sequence ID" value="GEP59722.1"/>
    <property type="molecule type" value="Genomic_DNA"/>
</dbReference>
<evidence type="ECO:0008006" key="3">
    <source>
        <dbReference type="Google" id="ProtNLM"/>
    </source>
</evidence>
<accession>A0A512NLA7</accession>
<proteinExistence type="predicted"/>
<reference evidence="1 2" key="1">
    <citation type="submission" date="2019-07" db="EMBL/GenBank/DDBJ databases">
        <title>Whole genome shotgun sequence of Reyranella soli NBRC 108950.</title>
        <authorList>
            <person name="Hosoyama A."/>
            <person name="Uohara A."/>
            <person name="Ohji S."/>
            <person name="Ichikawa N."/>
        </authorList>
    </citation>
    <scope>NUCLEOTIDE SEQUENCE [LARGE SCALE GENOMIC DNA]</scope>
    <source>
        <strain evidence="1 2">NBRC 108950</strain>
    </source>
</reference>
<evidence type="ECO:0000313" key="2">
    <source>
        <dbReference type="Proteomes" id="UP000321058"/>
    </source>
</evidence>